<dbReference type="InterPro" id="IPR005467">
    <property type="entry name" value="His_kinase_dom"/>
</dbReference>
<dbReference type="EMBL" id="JACHOB010000001">
    <property type="protein sequence ID" value="MBB4657959.1"/>
    <property type="molecule type" value="Genomic_DNA"/>
</dbReference>
<dbReference type="CDD" id="cd06225">
    <property type="entry name" value="HAMP"/>
    <property type="match status" value="1"/>
</dbReference>
<dbReference type="Gene3D" id="1.10.287.130">
    <property type="match status" value="1"/>
</dbReference>
<evidence type="ECO:0000256" key="4">
    <source>
        <dbReference type="ARBA" id="ARBA00022553"/>
    </source>
</evidence>
<proteinExistence type="predicted"/>
<dbReference type="Pfam" id="PF02518">
    <property type="entry name" value="HATPase_c"/>
    <property type="match status" value="1"/>
</dbReference>
<dbReference type="PANTHER" id="PTHR45436">
    <property type="entry name" value="SENSOR HISTIDINE KINASE YKOH"/>
    <property type="match status" value="1"/>
</dbReference>
<evidence type="ECO:0000256" key="1">
    <source>
        <dbReference type="ARBA" id="ARBA00000085"/>
    </source>
</evidence>
<evidence type="ECO:0000256" key="9">
    <source>
        <dbReference type="ARBA" id="ARBA00023012"/>
    </source>
</evidence>
<name>A0A840HZG3_9PROT</name>
<feature type="transmembrane region" description="Helical" evidence="11">
    <location>
        <begin position="51"/>
        <end position="73"/>
    </location>
</feature>
<dbReference type="GO" id="GO:0016020">
    <property type="term" value="C:membrane"/>
    <property type="evidence" value="ECO:0007669"/>
    <property type="project" value="UniProtKB-SubCell"/>
</dbReference>
<dbReference type="Gene3D" id="3.30.565.10">
    <property type="entry name" value="Histidine kinase-like ATPase, C-terminal domain"/>
    <property type="match status" value="1"/>
</dbReference>
<evidence type="ECO:0000256" key="7">
    <source>
        <dbReference type="ARBA" id="ARBA00022777"/>
    </source>
</evidence>
<dbReference type="GO" id="GO:0000155">
    <property type="term" value="F:phosphorelay sensor kinase activity"/>
    <property type="evidence" value="ECO:0007669"/>
    <property type="project" value="InterPro"/>
</dbReference>
<dbReference type="PANTHER" id="PTHR45436:SF5">
    <property type="entry name" value="SENSOR HISTIDINE KINASE TRCS"/>
    <property type="match status" value="1"/>
</dbReference>
<evidence type="ECO:0000256" key="11">
    <source>
        <dbReference type="SAM" id="Phobius"/>
    </source>
</evidence>
<keyword evidence="5 14" id="KW-0808">Transferase</keyword>
<evidence type="ECO:0000256" key="5">
    <source>
        <dbReference type="ARBA" id="ARBA00022679"/>
    </source>
</evidence>
<feature type="domain" description="Histidine kinase" evidence="12">
    <location>
        <begin position="373"/>
        <end position="601"/>
    </location>
</feature>
<evidence type="ECO:0000256" key="6">
    <source>
        <dbReference type="ARBA" id="ARBA00022692"/>
    </source>
</evidence>
<dbReference type="InterPro" id="IPR004358">
    <property type="entry name" value="Sig_transdc_His_kin-like_C"/>
</dbReference>
<dbReference type="PROSITE" id="PS50109">
    <property type="entry name" value="HIS_KIN"/>
    <property type="match status" value="1"/>
</dbReference>
<dbReference type="PROSITE" id="PS50885">
    <property type="entry name" value="HAMP"/>
    <property type="match status" value="1"/>
</dbReference>
<dbReference type="InterPro" id="IPR003660">
    <property type="entry name" value="HAMP_dom"/>
</dbReference>
<evidence type="ECO:0000313" key="14">
    <source>
        <dbReference type="EMBL" id="MBB4657959.1"/>
    </source>
</evidence>
<feature type="domain" description="HAMP" evidence="13">
    <location>
        <begin position="308"/>
        <end position="365"/>
    </location>
</feature>
<dbReference type="Pfam" id="PF00512">
    <property type="entry name" value="HisKA"/>
    <property type="match status" value="1"/>
</dbReference>
<dbReference type="EC" id="2.7.13.3" evidence="3"/>
<dbReference type="InterPro" id="IPR025908">
    <property type="entry name" value="Sensor_TM1"/>
</dbReference>
<keyword evidence="15" id="KW-1185">Reference proteome</keyword>
<dbReference type="Pfam" id="PF13755">
    <property type="entry name" value="Sensor_TM1"/>
    <property type="match status" value="1"/>
</dbReference>
<keyword evidence="4" id="KW-0597">Phosphoprotein</keyword>
<evidence type="ECO:0000259" key="13">
    <source>
        <dbReference type="PROSITE" id="PS50885"/>
    </source>
</evidence>
<keyword evidence="9" id="KW-0902">Two-component regulatory system</keyword>
<dbReference type="PRINTS" id="PR00344">
    <property type="entry name" value="BCTRLSENSOR"/>
</dbReference>
<gene>
    <name evidence="14" type="ORF">GGQ59_000459</name>
</gene>
<comment type="subcellular location">
    <subcellularLocation>
        <location evidence="2">Membrane</location>
    </subcellularLocation>
</comment>
<dbReference type="Proteomes" id="UP000563524">
    <property type="component" value="Unassembled WGS sequence"/>
</dbReference>
<comment type="caution">
    <text evidence="14">The sequence shown here is derived from an EMBL/GenBank/DDBJ whole genome shotgun (WGS) entry which is preliminary data.</text>
</comment>
<dbReference type="SMART" id="SM00388">
    <property type="entry name" value="HisKA"/>
    <property type="match status" value="1"/>
</dbReference>
<dbReference type="SMART" id="SM00304">
    <property type="entry name" value="HAMP"/>
    <property type="match status" value="1"/>
</dbReference>
<keyword evidence="8 11" id="KW-1133">Transmembrane helix</keyword>
<dbReference type="Gene3D" id="6.10.340.10">
    <property type="match status" value="1"/>
</dbReference>
<dbReference type="SUPFAM" id="SSF55874">
    <property type="entry name" value="ATPase domain of HSP90 chaperone/DNA topoisomerase II/histidine kinase"/>
    <property type="match status" value="1"/>
</dbReference>
<dbReference type="InterPro" id="IPR003594">
    <property type="entry name" value="HATPase_dom"/>
</dbReference>
<dbReference type="Pfam" id="PF00672">
    <property type="entry name" value="HAMP"/>
    <property type="match status" value="1"/>
</dbReference>
<keyword evidence="10 11" id="KW-0472">Membrane</keyword>
<comment type="catalytic activity">
    <reaction evidence="1">
        <text>ATP + protein L-histidine = ADP + protein N-phospho-L-histidine.</text>
        <dbReference type="EC" id="2.7.13.3"/>
    </reaction>
</comment>
<keyword evidence="6 11" id="KW-0812">Transmembrane</keyword>
<dbReference type="RefSeq" id="WP_183815441.1">
    <property type="nucleotide sequence ID" value="NZ_JACHOB010000001.1"/>
</dbReference>
<dbReference type="InterPro" id="IPR036097">
    <property type="entry name" value="HisK_dim/P_sf"/>
</dbReference>
<dbReference type="InterPro" id="IPR003661">
    <property type="entry name" value="HisK_dim/P_dom"/>
</dbReference>
<dbReference type="CDD" id="cd00082">
    <property type="entry name" value="HisKA"/>
    <property type="match status" value="1"/>
</dbReference>
<evidence type="ECO:0000256" key="10">
    <source>
        <dbReference type="ARBA" id="ARBA00023136"/>
    </source>
</evidence>
<dbReference type="InterPro" id="IPR050428">
    <property type="entry name" value="TCS_sensor_his_kinase"/>
</dbReference>
<evidence type="ECO:0000256" key="8">
    <source>
        <dbReference type="ARBA" id="ARBA00022989"/>
    </source>
</evidence>
<feature type="transmembrane region" description="Helical" evidence="11">
    <location>
        <begin position="288"/>
        <end position="311"/>
    </location>
</feature>
<evidence type="ECO:0000313" key="15">
    <source>
        <dbReference type="Proteomes" id="UP000563524"/>
    </source>
</evidence>
<evidence type="ECO:0000256" key="2">
    <source>
        <dbReference type="ARBA" id="ARBA00004370"/>
    </source>
</evidence>
<dbReference type="InterPro" id="IPR036890">
    <property type="entry name" value="HATPase_C_sf"/>
</dbReference>
<protein>
    <recommendedName>
        <fullName evidence="3">histidine kinase</fullName>
        <ecNumber evidence="3">2.7.13.3</ecNumber>
    </recommendedName>
</protein>
<sequence length="615" mass="66246">MGKPARGVRTPRLRRLRRVAAAEAAQSKKDRYSALTGPFRDRDGRLPVSRLAVTILAANLVGLLILMLGSVGFNQYRDGLIAAKLEGVRGQAQMLAGVLATIAGEEAQCDIAIDAEASLCELNLDDAAVDTVFTRLFDGFEGRVRIFELPEGYEGAPIADATDFLLEDKVLRADTVDAAALPDIEEAQPKGPLGRIEEGLGRLLVEGILEPGFRQAARARTLEAELSEAFAASGRTGETGAASVRYDEEGEIVASVTVPIRRVQATYGVVTAEIGGIEEVIQQARADVLPFFLLALTASLASALFLTAAIARPIRRLATAADKVRDGIAVAGRVRIPDFGRRKDEIGELSTSLRSMTQAIYERIEAIDHFAADVSHELKNPLTSIRSAVETLDIAKTDQQRDRLLKVVKQDVARMDRLITDISNASRLDAELARETREVVDLLKLLRDIVELYGTTAKPGAPTVRLLGRTGAQPLYVFGSPSALGQVFRNLIDNALSFSPQGGVVRVTLGVERAAEGPVLKVQVADDGPGIPDGNLETIFKRFYTERPAGADFGNNSGLGLAICRQIVESHGGRIWAENRMNAERSARIGAMFTVLLPLRRSGQGRRAGAEQEAA</sequence>
<dbReference type="AlphaFoldDB" id="A0A840HZG3"/>
<keyword evidence="7 14" id="KW-0418">Kinase</keyword>
<evidence type="ECO:0000259" key="12">
    <source>
        <dbReference type="PROSITE" id="PS50109"/>
    </source>
</evidence>
<dbReference type="SUPFAM" id="SSF47384">
    <property type="entry name" value="Homodimeric domain of signal transducing histidine kinase"/>
    <property type="match status" value="1"/>
</dbReference>
<dbReference type="SMART" id="SM00387">
    <property type="entry name" value="HATPase_c"/>
    <property type="match status" value="1"/>
</dbReference>
<evidence type="ECO:0000256" key="3">
    <source>
        <dbReference type="ARBA" id="ARBA00012438"/>
    </source>
</evidence>
<accession>A0A840HZG3</accession>
<organism evidence="14 15">
    <name type="scientific">Parvularcula dongshanensis</name>
    <dbReference type="NCBI Taxonomy" id="1173995"/>
    <lineage>
        <taxon>Bacteria</taxon>
        <taxon>Pseudomonadati</taxon>
        <taxon>Pseudomonadota</taxon>
        <taxon>Alphaproteobacteria</taxon>
        <taxon>Parvularculales</taxon>
        <taxon>Parvularculaceae</taxon>
        <taxon>Parvularcula</taxon>
    </lineage>
</organism>
<reference evidence="14 15" key="1">
    <citation type="submission" date="2020-08" db="EMBL/GenBank/DDBJ databases">
        <title>Genomic Encyclopedia of Type Strains, Phase IV (KMG-IV): sequencing the most valuable type-strain genomes for metagenomic binning, comparative biology and taxonomic classification.</title>
        <authorList>
            <person name="Goeker M."/>
        </authorList>
    </citation>
    <scope>NUCLEOTIDE SEQUENCE [LARGE SCALE GENOMIC DNA]</scope>
    <source>
        <strain evidence="14 15">DSM 102850</strain>
    </source>
</reference>